<gene>
    <name evidence="4" type="ORF">SAMN06265348_104327</name>
</gene>
<accession>A0A521CYZ3</accession>
<evidence type="ECO:0000256" key="3">
    <source>
        <dbReference type="RuleBase" id="RU000363"/>
    </source>
</evidence>
<dbReference type="InterPro" id="IPR002347">
    <property type="entry name" value="SDR_fam"/>
</dbReference>
<dbReference type="SUPFAM" id="SSF51735">
    <property type="entry name" value="NAD(P)-binding Rossmann-fold domains"/>
    <property type="match status" value="1"/>
</dbReference>
<dbReference type="EMBL" id="FXTN01000004">
    <property type="protein sequence ID" value="SMO64638.1"/>
    <property type="molecule type" value="Genomic_DNA"/>
</dbReference>
<sequence>METKSQVWYVTGATEGLGLDLVKQLLAAGYKVAATGRNAEDLEAAVGHWYPNFLPLEVNLSNEDSVSTSLKATATRFGKIDVVVNNTDSPISEDSGQMSDKEARATFEINVFGMMNVIRNAMPNLRKNLSGHFFNVSSSGEFNGTYPGFSIYCAARFAVAGLSESLAAEARPFNIGVTVVLPGQFHTGNLNAVTESKPSSGHMLNAQTQVEHKQELYPDGAAIKQQVDPKKAAALMISIAAKSQPPLYLFLGKRAFEDAAEKINLVQKDMCAWKSEALSTDAKAELE</sequence>
<dbReference type="Pfam" id="PF00106">
    <property type="entry name" value="adh_short"/>
    <property type="match status" value="1"/>
</dbReference>
<protein>
    <submittedName>
        <fullName evidence="4">NADP-dependent 3-hydroxy acid dehydrogenase YdfG</fullName>
    </submittedName>
</protein>
<proteinExistence type="inferred from homology"/>
<dbReference type="PRINTS" id="PR00081">
    <property type="entry name" value="GDHRDH"/>
</dbReference>
<dbReference type="PANTHER" id="PTHR43976">
    <property type="entry name" value="SHORT CHAIN DEHYDROGENASE"/>
    <property type="match status" value="1"/>
</dbReference>
<evidence type="ECO:0000313" key="5">
    <source>
        <dbReference type="Proteomes" id="UP000320300"/>
    </source>
</evidence>
<dbReference type="Gene3D" id="3.40.50.720">
    <property type="entry name" value="NAD(P)-binding Rossmann-like Domain"/>
    <property type="match status" value="1"/>
</dbReference>
<dbReference type="GO" id="GO:0016491">
    <property type="term" value="F:oxidoreductase activity"/>
    <property type="evidence" value="ECO:0007669"/>
    <property type="project" value="UniProtKB-KW"/>
</dbReference>
<reference evidence="4 5" key="1">
    <citation type="submission" date="2017-05" db="EMBL/GenBank/DDBJ databases">
        <authorList>
            <person name="Varghese N."/>
            <person name="Submissions S."/>
        </authorList>
    </citation>
    <scope>NUCLEOTIDE SEQUENCE [LARGE SCALE GENOMIC DNA]</scope>
    <source>
        <strain evidence="4 5">DSM 19036</strain>
    </source>
</reference>
<dbReference type="OrthoDB" id="1235794at2"/>
<evidence type="ECO:0000256" key="1">
    <source>
        <dbReference type="ARBA" id="ARBA00006484"/>
    </source>
</evidence>
<keyword evidence="2" id="KW-0560">Oxidoreductase</keyword>
<dbReference type="AlphaFoldDB" id="A0A521CYZ3"/>
<keyword evidence="5" id="KW-1185">Reference proteome</keyword>
<dbReference type="InterPro" id="IPR051911">
    <property type="entry name" value="SDR_oxidoreductase"/>
</dbReference>
<dbReference type="RefSeq" id="WP_142528021.1">
    <property type="nucleotide sequence ID" value="NZ_CBCSJO010000001.1"/>
</dbReference>
<evidence type="ECO:0000313" key="4">
    <source>
        <dbReference type="EMBL" id="SMO64638.1"/>
    </source>
</evidence>
<dbReference type="Proteomes" id="UP000320300">
    <property type="component" value="Unassembled WGS sequence"/>
</dbReference>
<evidence type="ECO:0000256" key="2">
    <source>
        <dbReference type="ARBA" id="ARBA00023002"/>
    </source>
</evidence>
<dbReference type="PRINTS" id="PR00080">
    <property type="entry name" value="SDRFAMILY"/>
</dbReference>
<organism evidence="4 5">
    <name type="scientific">Pedobacter westerhofensis</name>
    <dbReference type="NCBI Taxonomy" id="425512"/>
    <lineage>
        <taxon>Bacteria</taxon>
        <taxon>Pseudomonadati</taxon>
        <taxon>Bacteroidota</taxon>
        <taxon>Sphingobacteriia</taxon>
        <taxon>Sphingobacteriales</taxon>
        <taxon>Sphingobacteriaceae</taxon>
        <taxon>Pedobacter</taxon>
    </lineage>
</organism>
<dbReference type="InterPro" id="IPR036291">
    <property type="entry name" value="NAD(P)-bd_dom_sf"/>
</dbReference>
<dbReference type="PANTHER" id="PTHR43976:SF16">
    <property type="entry name" value="SHORT-CHAIN DEHYDROGENASE_REDUCTASE FAMILY PROTEIN"/>
    <property type="match status" value="1"/>
</dbReference>
<comment type="similarity">
    <text evidence="1 3">Belongs to the short-chain dehydrogenases/reductases (SDR) family.</text>
</comment>
<name>A0A521CYZ3_9SPHI</name>